<dbReference type="GeneID" id="54484217"/>
<dbReference type="RefSeq" id="XP_033605874.1">
    <property type="nucleotide sequence ID" value="XM_033743163.1"/>
</dbReference>
<dbReference type="EMBL" id="ML996565">
    <property type="protein sequence ID" value="KAF2763423.1"/>
    <property type="molecule type" value="Genomic_DNA"/>
</dbReference>
<keyword evidence="2" id="KW-1185">Reference proteome</keyword>
<evidence type="ECO:0000313" key="2">
    <source>
        <dbReference type="Proteomes" id="UP000799437"/>
    </source>
</evidence>
<dbReference type="Proteomes" id="UP000799437">
    <property type="component" value="Unassembled WGS sequence"/>
</dbReference>
<evidence type="ECO:0000313" key="1">
    <source>
        <dbReference type="EMBL" id="KAF2763423.1"/>
    </source>
</evidence>
<gene>
    <name evidence="1" type="ORF">EJ05DRAFT_472331</name>
</gene>
<accession>A0A6A6WMP9</accession>
<name>A0A6A6WMP9_9PEZI</name>
<dbReference type="AlphaFoldDB" id="A0A6A6WMP9"/>
<reference evidence="1" key="1">
    <citation type="journal article" date="2020" name="Stud. Mycol.">
        <title>101 Dothideomycetes genomes: a test case for predicting lifestyles and emergence of pathogens.</title>
        <authorList>
            <person name="Haridas S."/>
            <person name="Albert R."/>
            <person name="Binder M."/>
            <person name="Bloem J."/>
            <person name="Labutti K."/>
            <person name="Salamov A."/>
            <person name="Andreopoulos B."/>
            <person name="Baker S."/>
            <person name="Barry K."/>
            <person name="Bills G."/>
            <person name="Bluhm B."/>
            <person name="Cannon C."/>
            <person name="Castanera R."/>
            <person name="Culley D."/>
            <person name="Daum C."/>
            <person name="Ezra D."/>
            <person name="Gonzalez J."/>
            <person name="Henrissat B."/>
            <person name="Kuo A."/>
            <person name="Liang C."/>
            <person name="Lipzen A."/>
            <person name="Lutzoni F."/>
            <person name="Magnuson J."/>
            <person name="Mondo S."/>
            <person name="Nolan M."/>
            <person name="Ohm R."/>
            <person name="Pangilinan J."/>
            <person name="Park H.-J."/>
            <person name="Ramirez L."/>
            <person name="Alfaro M."/>
            <person name="Sun H."/>
            <person name="Tritt A."/>
            <person name="Yoshinaga Y."/>
            <person name="Zwiers L.-H."/>
            <person name="Turgeon B."/>
            <person name="Goodwin S."/>
            <person name="Spatafora J."/>
            <person name="Crous P."/>
            <person name="Grigoriev I."/>
        </authorList>
    </citation>
    <scope>NUCLEOTIDE SEQUENCE</scope>
    <source>
        <strain evidence="1">CBS 121739</strain>
    </source>
</reference>
<organism evidence="1 2">
    <name type="scientific">Pseudovirgaria hyperparasitica</name>
    <dbReference type="NCBI Taxonomy" id="470096"/>
    <lineage>
        <taxon>Eukaryota</taxon>
        <taxon>Fungi</taxon>
        <taxon>Dikarya</taxon>
        <taxon>Ascomycota</taxon>
        <taxon>Pezizomycotina</taxon>
        <taxon>Dothideomycetes</taxon>
        <taxon>Dothideomycetes incertae sedis</taxon>
        <taxon>Acrospermales</taxon>
        <taxon>Acrospermaceae</taxon>
        <taxon>Pseudovirgaria</taxon>
    </lineage>
</organism>
<protein>
    <submittedName>
        <fullName evidence="1">Uncharacterized protein</fullName>
    </submittedName>
</protein>
<proteinExistence type="predicted"/>
<sequence length="102" mass="11275">MFTCDERVFCPVRRRGSEKVHGKLLLPSHASLVMMIHHELGDCVIESSICACGRVCCPPWKQAFAVRSCVKPISLILFVSGALVPLLQDSVYCFPSSTLVRP</sequence>